<keyword evidence="2" id="KW-0812">Transmembrane</keyword>
<sequence>MRLGRSLRKRGLFLVILIYMIFLPKLNFRSIGKLPKKYILKRSVGFGVLFVSTFLLCTEVVYPHIATLADAQALSPVPENYFDQLALKRLETFSFDELNQRRKTEGSGLPEELQLAPGENVPEVFYLSVPKLNLHDVPVETNSVDTTPNEKLGHYKGSSLPGKPGNVFIYGHSTLPSYFNEKNFKTLFTFLPKMDKGDEIFIKYGDKQFKYLVERKEVSNPDDLDPLKWRHLHYGSISLMTCVPPGTVDQRMVVFAKQVFSSE</sequence>
<dbReference type="InterPro" id="IPR042003">
    <property type="entry name" value="Sortase_E"/>
</dbReference>
<evidence type="ECO:0000256" key="1">
    <source>
        <dbReference type="ARBA" id="ARBA00022801"/>
    </source>
</evidence>
<dbReference type="NCBIfam" id="TIGR01076">
    <property type="entry name" value="sortase_fam"/>
    <property type="match status" value="1"/>
</dbReference>
<evidence type="ECO:0000313" key="4">
    <source>
        <dbReference type="Proteomes" id="UP000178964"/>
    </source>
</evidence>
<gene>
    <name evidence="3" type="ORF">A3A70_00645</name>
</gene>
<reference evidence="3 4" key="1">
    <citation type="journal article" date="2016" name="Nat. Commun.">
        <title>Thousands of microbial genomes shed light on interconnected biogeochemical processes in an aquifer system.</title>
        <authorList>
            <person name="Anantharaman K."/>
            <person name="Brown C.T."/>
            <person name="Hug L.A."/>
            <person name="Sharon I."/>
            <person name="Castelle C.J."/>
            <person name="Probst A.J."/>
            <person name="Thomas B.C."/>
            <person name="Singh A."/>
            <person name="Wilkins M.J."/>
            <person name="Karaoz U."/>
            <person name="Brodie E.L."/>
            <person name="Williams K.H."/>
            <person name="Hubbard S.S."/>
            <person name="Banfield J.F."/>
        </authorList>
    </citation>
    <scope>NUCLEOTIDE SEQUENCE [LARGE SCALE GENOMIC DNA]</scope>
</reference>
<dbReference type="Gene3D" id="2.40.260.10">
    <property type="entry name" value="Sortase"/>
    <property type="match status" value="1"/>
</dbReference>
<accession>A0A1F4VQJ5</accession>
<dbReference type="Pfam" id="PF04203">
    <property type="entry name" value="Sortase"/>
    <property type="match status" value="1"/>
</dbReference>
<dbReference type="GO" id="GO:0016787">
    <property type="term" value="F:hydrolase activity"/>
    <property type="evidence" value="ECO:0007669"/>
    <property type="project" value="UniProtKB-KW"/>
</dbReference>
<dbReference type="EMBL" id="MEVK01000017">
    <property type="protein sequence ID" value="OGC59409.1"/>
    <property type="molecule type" value="Genomic_DNA"/>
</dbReference>
<evidence type="ECO:0008006" key="5">
    <source>
        <dbReference type="Google" id="ProtNLM"/>
    </source>
</evidence>
<dbReference type="SUPFAM" id="SSF63817">
    <property type="entry name" value="Sortase"/>
    <property type="match status" value="1"/>
</dbReference>
<name>A0A1F4VQJ5_UNCKA</name>
<dbReference type="AlphaFoldDB" id="A0A1F4VQJ5"/>
<feature type="transmembrane region" description="Helical" evidence="2">
    <location>
        <begin position="12"/>
        <end position="31"/>
    </location>
</feature>
<organism evidence="3 4">
    <name type="scientific">candidate division WWE3 bacterium RIFCSPLOWO2_01_FULL_42_11</name>
    <dbReference type="NCBI Taxonomy" id="1802627"/>
    <lineage>
        <taxon>Bacteria</taxon>
        <taxon>Katanobacteria</taxon>
    </lineage>
</organism>
<feature type="transmembrane region" description="Helical" evidence="2">
    <location>
        <begin position="43"/>
        <end position="62"/>
    </location>
</feature>
<dbReference type="InterPro" id="IPR005754">
    <property type="entry name" value="Sortase"/>
</dbReference>
<keyword evidence="2" id="KW-0472">Membrane</keyword>
<evidence type="ECO:0000256" key="2">
    <source>
        <dbReference type="SAM" id="Phobius"/>
    </source>
</evidence>
<comment type="caution">
    <text evidence="3">The sequence shown here is derived from an EMBL/GenBank/DDBJ whole genome shotgun (WGS) entry which is preliminary data.</text>
</comment>
<protein>
    <recommendedName>
        <fullName evidence="5">Sortase</fullName>
    </recommendedName>
</protein>
<keyword evidence="1" id="KW-0378">Hydrolase</keyword>
<proteinExistence type="predicted"/>
<evidence type="ECO:0000313" key="3">
    <source>
        <dbReference type="EMBL" id="OGC59409.1"/>
    </source>
</evidence>
<dbReference type="InterPro" id="IPR023365">
    <property type="entry name" value="Sortase_dom-sf"/>
</dbReference>
<dbReference type="CDD" id="cd05830">
    <property type="entry name" value="Sortase_E"/>
    <property type="match status" value="1"/>
</dbReference>
<dbReference type="Proteomes" id="UP000178964">
    <property type="component" value="Unassembled WGS sequence"/>
</dbReference>
<keyword evidence="2" id="KW-1133">Transmembrane helix</keyword>